<dbReference type="Proteomes" id="UP000233837">
    <property type="component" value="Unassembled WGS sequence"/>
</dbReference>
<organism evidence="8 9">
    <name type="scientific">Dendrobium catenatum</name>
    <dbReference type="NCBI Taxonomy" id="906689"/>
    <lineage>
        <taxon>Eukaryota</taxon>
        <taxon>Viridiplantae</taxon>
        <taxon>Streptophyta</taxon>
        <taxon>Embryophyta</taxon>
        <taxon>Tracheophyta</taxon>
        <taxon>Spermatophyta</taxon>
        <taxon>Magnoliopsida</taxon>
        <taxon>Liliopsida</taxon>
        <taxon>Asparagales</taxon>
        <taxon>Orchidaceae</taxon>
        <taxon>Epidendroideae</taxon>
        <taxon>Malaxideae</taxon>
        <taxon>Dendrobiinae</taxon>
        <taxon>Dendrobium</taxon>
    </lineage>
</organism>
<dbReference type="GO" id="GO:0022857">
    <property type="term" value="F:transmembrane transporter activity"/>
    <property type="evidence" value="ECO:0007669"/>
    <property type="project" value="InterPro"/>
</dbReference>
<feature type="transmembrane region" description="Helical" evidence="7">
    <location>
        <begin position="193"/>
        <end position="210"/>
    </location>
</feature>
<dbReference type="SUPFAM" id="SSF103481">
    <property type="entry name" value="Multidrug resistance efflux transporter EmrE"/>
    <property type="match status" value="1"/>
</dbReference>
<keyword evidence="3" id="KW-0813">Transport</keyword>
<feature type="transmembrane region" description="Helical" evidence="7">
    <location>
        <begin position="341"/>
        <end position="359"/>
    </location>
</feature>
<reference evidence="8 9" key="1">
    <citation type="journal article" date="2016" name="Sci. Rep.">
        <title>The Dendrobium catenatum Lindl. genome sequence provides insights into polysaccharide synthase, floral development and adaptive evolution.</title>
        <authorList>
            <person name="Zhang G.Q."/>
            <person name="Xu Q."/>
            <person name="Bian C."/>
            <person name="Tsai W.C."/>
            <person name="Yeh C.M."/>
            <person name="Liu K.W."/>
            <person name="Yoshida K."/>
            <person name="Zhang L.S."/>
            <person name="Chang S.B."/>
            <person name="Chen F."/>
            <person name="Shi Y."/>
            <person name="Su Y.Y."/>
            <person name="Zhang Y.Q."/>
            <person name="Chen L.J."/>
            <person name="Yin Y."/>
            <person name="Lin M."/>
            <person name="Huang H."/>
            <person name="Deng H."/>
            <person name="Wang Z.W."/>
            <person name="Zhu S.L."/>
            <person name="Zhao X."/>
            <person name="Deng C."/>
            <person name="Niu S.C."/>
            <person name="Huang J."/>
            <person name="Wang M."/>
            <person name="Liu G.H."/>
            <person name="Yang H.J."/>
            <person name="Xiao X.J."/>
            <person name="Hsiao Y.Y."/>
            <person name="Wu W.L."/>
            <person name="Chen Y.Y."/>
            <person name="Mitsuda N."/>
            <person name="Ohme-Takagi M."/>
            <person name="Luo Y.B."/>
            <person name="Van de Peer Y."/>
            <person name="Liu Z.J."/>
        </authorList>
    </citation>
    <scope>NUCLEOTIDE SEQUENCE [LARGE SCALE GENOMIC DNA]</scope>
    <source>
        <tissue evidence="8">The whole plant</tissue>
    </source>
</reference>
<evidence type="ECO:0000256" key="2">
    <source>
        <dbReference type="ARBA" id="ARBA00007863"/>
    </source>
</evidence>
<feature type="transmembrane region" description="Helical" evidence="7">
    <location>
        <begin position="12"/>
        <end position="34"/>
    </location>
</feature>
<dbReference type="AlphaFoldDB" id="A0A2I0VPJ4"/>
<keyword evidence="9" id="KW-1185">Reference proteome</keyword>
<feature type="transmembrane region" description="Helical" evidence="7">
    <location>
        <begin position="161"/>
        <end position="181"/>
    </location>
</feature>
<comment type="subcellular location">
    <subcellularLocation>
        <location evidence="1">Membrane</location>
        <topology evidence="1">Multi-pass membrane protein</topology>
    </subcellularLocation>
</comment>
<evidence type="ECO:0000256" key="5">
    <source>
        <dbReference type="ARBA" id="ARBA00022989"/>
    </source>
</evidence>
<feature type="transmembrane region" description="Helical" evidence="7">
    <location>
        <begin position="46"/>
        <end position="68"/>
    </location>
</feature>
<dbReference type="EMBL" id="KZ503360">
    <property type="protein sequence ID" value="PKU65320.1"/>
    <property type="molecule type" value="Genomic_DNA"/>
</dbReference>
<keyword evidence="5 7" id="KW-1133">Transmembrane helix</keyword>
<evidence type="ECO:0000256" key="1">
    <source>
        <dbReference type="ARBA" id="ARBA00004141"/>
    </source>
</evidence>
<feature type="transmembrane region" description="Helical" evidence="7">
    <location>
        <begin position="244"/>
        <end position="268"/>
    </location>
</feature>
<dbReference type="Pfam" id="PF06027">
    <property type="entry name" value="SLC35F"/>
    <property type="match status" value="1"/>
</dbReference>
<comment type="similarity">
    <text evidence="2">Belongs to the SLC35F solute transporter family.</text>
</comment>
<keyword evidence="6 7" id="KW-0472">Membrane</keyword>
<name>A0A2I0VPJ4_9ASPA</name>
<gene>
    <name evidence="8" type="primary">NDR1</name>
    <name evidence="8" type="ORF">MA16_Dca018628</name>
</gene>
<feature type="transmembrane region" description="Helical" evidence="7">
    <location>
        <begin position="217"/>
        <end position="238"/>
    </location>
</feature>
<evidence type="ECO:0000256" key="7">
    <source>
        <dbReference type="SAM" id="Phobius"/>
    </source>
</evidence>
<reference evidence="8 9" key="2">
    <citation type="journal article" date="2017" name="Nature">
        <title>The Apostasia genome and the evolution of orchids.</title>
        <authorList>
            <person name="Zhang G.Q."/>
            <person name="Liu K.W."/>
            <person name="Li Z."/>
            <person name="Lohaus R."/>
            <person name="Hsiao Y.Y."/>
            <person name="Niu S.C."/>
            <person name="Wang J.Y."/>
            <person name="Lin Y.C."/>
            <person name="Xu Q."/>
            <person name="Chen L.J."/>
            <person name="Yoshida K."/>
            <person name="Fujiwara S."/>
            <person name="Wang Z.W."/>
            <person name="Zhang Y.Q."/>
            <person name="Mitsuda N."/>
            <person name="Wang M."/>
            <person name="Liu G.H."/>
            <person name="Pecoraro L."/>
            <person name="Huang H.X."/>
            <person name="Xiao X.J."/>
            <person name="Lin M."/>
            <person name="Wu X.Y."/>
            <person name="Wu W.L."/>
            <person name="Chen Y.Y."/>
            <person name="Chang S.B."/>
            <person name="Sakamoto S."/>
            <person name="Ohme-Takagi M."/>
            <person name="Yagi M."/>
            <person name="Zeng S.J."/>
            <person name="Shen C.Y."/>
            <person name="Yeh C.M."/>
            <person name="Luo Y.B."/>
            <person name="Tsai W.C."/>
            <person name="Van de Peer Y."/>
            <person name="Liu Z.J."/>
        </authorList>
    </citation>
    <scope>NUCLEOTIDE SEQUENCE [LARGE SCALE GENOMIC DNA]</scope>
    <source>
        <tissue evidence="8">The whole plant</tissue>
    </source>
</reference>
<dbReference type="PANTHER" id="PTHR23051:SF0">
    <property type="entry name" value="SOLUTE CARRIER FAMILY 35 MEMBER F5"/>
    <property type="match status" value="1"/>
</dbReference>
<keyword evidence="4 7" id="KW-0812">Transmembrane</keyword>
<sequence length="521" mass="57434">MVLKEPNKDSWRWALGIVYIVAVASIWIAASYIVQTVVDEGVSPFLLSYICNSLFVVYIPIVEITRYFEDTISNLLAKKHNEPSMQGSCYPENASLLLGSDKEPIIIGSHPREPIASGTETRIQDIERIFPSQADEFSPGNPISSTGTQLDSKMRWTRTQVAKVSLLICPFWFFAQLTFNLSLKYTTVTSNTILSSTSSLFTFLVSVAFLGEKFTWVKLVSVLLCMGGTVLVSLADLGVGVNAIAYNAVLGDALALVSAGLYAVYITLIRKKLPDENKGEGHASMAQFLGYLGLFNLLIFLPVALFLNFTEIEPFHKLTWRQFGLIVGKESRGLCNCCAKFLISAGLTVLIVWISFRFIRPRYYIVSFDRPTTNSSSLFASFQLEIENKNRQIGIYHDEIALTLLAGPNLSSPLSHFVVPAFYQGHLKTAEKPGNFSGISGWNRTRLAGESVFRVLANSAFRFKVLGWKSRHHAVSVAGDVEVDADGKKTATKGIRLSSSAAVVAPVVPSTFFLYALLILT</sequence>
<feature type="transmembrane region" description="Helical" evidence="7">
    <location>
        <begin position="288"/>
        <end position="309"/>
    </location>
</feature>
<accession>A0A2I0VPJ4</accession>
<evidence type="ECO:0000313" key="9">
    <source>
        <dbReference type="Proteomes" id="UP000233837"/>
    </source>
</evidence>
<dbReference type="InterPro" id="IPR037185">
    <property type="entry name" value="EmrE-like"/>
</dbReference>
<evidence type="ECO:0000313" key="8">
    <source>
        <dbReference type="EMBL" id="PKU65320.1"/>
    </source>
</evidence>
<proteinExistence type="inferred from homology"/>
<dbReference type="PANTHER" id="PTHR23051">
    <property type="entry name" value="SOLUTE CARRIER FAMILY 35, MEMBER F5"/>
    <property type="match status" value="1"/>
</dbReference>
<feature type="transmembrane region" description="Helical" evidence="7">
    <location>
        <begin position="497"/>
        <end position="520"/>
    </location>
</feature>
<dbReference type="GO" id="GO:0016020">
    <property type="term" value="C:membrane"/>
    <property type="evidence" value="ECO:0007669"/>
    <property type="project" value="UniProtKB-SubCell"/>
</dbReference>
<dbReference type="Gene3D" id="1.10.3730.20">
    <property type="match status" value="1"/>
</dbReference>
<evidence type="ECO:0000256" key="6">
    <source>
        <dbReference type="ARBA" id="ARBA00023136"/>
    </source>
</evidence>
<dbReference type="InterPro" id="IPR009262">
    <property type="entry name" value="SLC35_F1/F2/F6"/>
</dbReference>
<evidence type="ECO:0000256" key="3">
    <source>
        <dbReference type="ARBA" id="ARBA00022448"/>
    </source>
</evidence>
<evidence type="ECO:0000256" key="4">
    <source>
        <dbReference type="ARBA" id="ARBA00022692"/>
    </source>
</evidence>
<protein>
    <submittedName>
        <fullName evidence="8">Protein NDR1</fullName>
    </submittedName>
</protein>